<dbReference type="PANTHER" id="PTHR44757">
    <property type="entry name" value="DIGUANYLATE CYCLASE DGCP"/>
    <property type="match status" value="1"/>
</dbReference>
<dbReference type="Gene3D" id="3.20.20.450">
    <property type="entry name" value="EAL domain"/>
    <property type="match status" value="1"/>
</dbReference>
<keyword evidence="6" id="KW-1185">Reference proteome</keyword>
<dbReference type="PROSITE" id="PS50883">
    <property type="entry name" value="EAL"/>
    <property type="match status" value="1"/>
</dbReference>
<dbReference type="GO" id="GO:0006355">
    <property type="term" value="P:regulation of DNA-templated transcription"/>
    <property type="evidence" value="ECO:0007669"/>
    <property type="project" value="InterPro"/>
</dbReference>
<dbReference type="InterPro" id="IPR035919">
    <property type="entry name" value="EAL_sf"/>
</dbReference>
<dbReference type="InterPro" id="IPR000700">
    <property type="entry name" value="PAS-assoc_C"/>
</dbReference>
<feature type="domain" description="GGDEF" evidence="4">
    <location>
        <begin position="293"/>
        <end position="427"/>
    </location>
</feature>
<dbReference type="InterPro" id="IPR000014">
    <property type="entry name" value="PAS"/>
</dbReference>
<dbReference type="SMART" id="SM00086">
    <property type="entry name" value="PAC"/>
    <property type="match status" value="1"/>
</dbReference>
<evidence type="ECO:0000259" key="1">
    <source>
        <dbReference type="PROSITE" id="PS50112"/>
    </source>
</evidence>
<dbReference type="InterPro" id="IPR035965">
    <property type="entry name" value="PAS-like_dom_sf"/>
</dbReference>
<evidence type="ECO:0000259" key="2">
    <source>
        <dbReference type="PROSITE" id="PS50113"/>
    </source>
</evidence>
<feature type="domain" description="PAC" evidence="2">
    <location>
        <begin position="212"/>
        <end position="264"/>
    </location>
</feature>
<dbReference type="InterPro" id="IPR000160">
    <property type="entry name" value="GGDEF_dom"/>
</dbReference>
<dbReference type="NCBIfam" id="TIGR00229">
    <property type="entry name" value="sensory_box"/>
    <property type="match status" value="1"/>
</dbReference>
<evidence type="ECO:0000259" key="3">
    <source>
        <dbReference type="PROSITE" id="PS50883"/>
    </source>
</evidence>
<comment type="caution">
    <text evidence="5">The sequence shown here is derived from an EMBL/GenBank/DDBJ whole genome shotgun (WGS) entry which is preliminary data.</text>
</comment>
<dbReference type="CDD" id="cd01948">
    <property type="entry name" value="EAL"/>
    <property type="match status" value="1"/>
</dbReference>
<evidence type="ECO:0000259" key="4">
    <source>
        <dbReference type="PROSITE" id="PS50887"/>
    </source>
</evidence>
<accession>A0A5A7S6K9</accession>
<dbReference type="PROSITE" id="PS50887">
    <property type="entry name" value="GGDEF"/>
    <property type="match status" value="1"/>
</dbReference>
<dbReference type="OrthoDB" id="23692at2"/>
<dbReference type="RefSeq" id="WP_149432585.1">
    <property type="nucleotide sequence ID" value="NZ_VLNY01000015.1"/>
</dbReference>
<dbReference type="Gene3D" id="3.30.70.270">
    <property type="match status" value="1"/>
</dbReference>
<dbReference type="SUPFAM" id="SSF141868">
    <property type="entry name" value="EAL domain-like"/>
    <property type="match status" value="1"/>
</dbReference>
<dbReference type="InterPro" id="IPR043128">
    <property type="entry name" value="Rev_trsase/Diguanyl_cyclase"/>
</dbReference>
<dbReference type="CDD" id="cd00130">
    <property type="entry name" value="PAS"/>
    <property type="match status" value="1"/>
</dbReference>
<dbReference type="InterPro" id="IPR001610">
    <property type="entry name" value="PAC"/>
</dbReference>
<dbReference type="Gene3D" id="3.30.450.20">
    <property type="entry name" value="PAS domain"/>
    <property type="match status" value="1"/>
</dbReference>
<dbReference type="Pfam" id="PF00989">
    <property type="entry name" value="PAS"/>
    <property type="match status" value="1"/>
</dbReference>
<name>A0A5A7S6K9_9NOCA</name>
<dbReference type="PANTHER" id="PTHR44757:SF2">
    <property type="entry name" value="BIOFILM ARCHITECTURE MAINTENANCE PROTEIN MBAA"/>
    <property type="match status" value="1"/>
</dbReference>
<dbReference type="SUPFAM" id="SSF55073">
    <property type="entry name" value="Nucleotide cyclase"/>
    <property type="match status" value="1"/>
</dbReference>
<dbReference type="InterPro" id="IPR013767">
    <property type="entry name" value="PAS_fold"/>
</dbReference>
<reference evidence="5 6" key="1">
    <citation type="submission" date="2019-07" db="EMBL/GenBank/DDBJ databases">
        <title>Rhodococcus cavernicolus sp. nov., isolated from a cave.</title>
        <authorList>
            <person name="Lee S.D."/>
        </authorList>
    </citation>
    <scope>NUCLEOTIDE SEQUENCE [LARGE SCALE GENOMIC DNA]</scope>
    <source>
        <strain evidence="5 6">C1-24</strain>
    </source>
</reference>
<dbReference type="Pfam" id="PF00563">
    <property type="entry name" value="EAL"/>
    <property type="match status" value="1"/>
</dbReference>
<dbReference type="SMART" id="SM00091">
    <property type="entry name" value="PAS"/>
    <property type="match status" value="1"/>
</dbReference>
<dbReference type="SMART" id="SM00267">
    <property type="entry name" value="GGDEF"/>
    <property type="match status" value="1"/>
</dbReference>
<dbReference type="PROSITE" id="PS50113">
    <property type="entry name" value="PAC"/>
    <property type="match status" value="1"/>
</dbReference>
<gene>
    <name evidence="5" type="ORF">FOY51_22880</name>
</gene>
<dbReference type="CDD" id="cd01949">
    <property type="entry name" value="GGDEF"/>
    <property type="match status" value="1"/>
</dbReference>
<dbReference type="SUPFAM" id="SSF55785">
    <property type="entry name" value="PYP-like sensor domain (PAS domain)"/>
    <property type="match status" value="1"/>
</dbReference>
<feature type="domain" description="EAL" evidence="3">
    <location>
        <begin position="436"/>
        <end position="695"/>
    </location>
</feature>
<sequence>MGKSIEFPATWTAALNECNHVVPMNSAEIAKFIDDIAQGLTDALAEDPARAVKFGAQLAGAHFVGDEALGRSIAAIQSHFAPPVDDVRGQRRLAELLKSFSSGYVGAFRRWILSEQESLRAADVSARRAVEGQLRASEARLRAVFAQAGVGTAISDVSGRILEANAAFANMLGYGVDEFCATVDVADLAHPEDDDTVWKQYSQLIAGEIDGVRIEKPYLRRDGSTVWTNLNVSLVRDQDDLPQYTLVLVEDISEQRELREQLQHRASHDNLTGLPNRAQFFDALSNAFADPESRVGVCYIDLDHFKIVNDTYGHDFGDQVLTAVAHRLRECGSEPGQLVARMGGDEFVILVAQSTGSNDVVEMADSVLKALVEPFDIGGHRLTMSVSIGVMEERVDRMTATDLVKAADTTMYWAKDEGRNRLAFFDRERSSRQQTRYALSLAMRDALDNNEFFVDYQPIVGLADETMFGVEALVRWQHPTMGRLAPDRFIDLADENGLIGAIDAFVLEQSCRDCKLWQNEFGGRAPFVSVNLASRQVSDPTLAGRVAATISSVGLEPRSVQLELTEQTFMQTDRQSVESLRALSAFGVAIAIDDFGTGYSNLAYLGQLPVDVLKLAGPFVTRMDGQGADRSTDELIVKSIIDLAHNMGISVTAECVETEDQARRLAALGCDSAQGWHFARPTRADRIVELLQNANP</sequence>
<dbReference type="NCBIfam" id="TIGR00254">
    <property type="entry name" value="GGDEF"/>
    <property type="match status" value="1"/>
</dbReference>
<protein>
    <submittedName>
        <fullName evidence="5">EAL domain-containing protein</fullName>
    </submittedName>
</protein>
<feature type="domain" description="PAS" evidence="1">
    <location>
        <begin position="137"/>
        <end position="208"/>
    </location>
</feature>
<proteinExistence type="predicted"/>
<evidence type="ECO:0000313" key="5">
    <source>
        <dbReference type="EMBL" id="KAA0019489.1"/>
    </source>
</evidence>
<dbReference type="InterPro" id="IPR052155">
    <property type="entry name" value="Biofilm_reg_signaling"/>
</dbReference>
<dbReference type="Pfam" id="PF00990">
    <property type="entry name" value="GGDEF"/>
    <property type="match status" value="1"/>
</dbReference>
<dbReference type="PROSITE" id="PS50112">
    <property type="entry name" value="PAS"/>
    <property type="match status" value="1"/>
</dbReference>
<dbReference type="InterPro" id="IPR001633">
    <property type="entry name" value="EAL_dom"/>
</dbReference>
<dbReference type="EMBL" id="VLNY01000015">
    <property type="protein sequence ID" value="KAA0019489.1"/>
    <property type="molecule type" value="Genomic_DNA"/>
</dbReference>
<dbReference type="AlphaFoldDB" id="A0A5A7S6K9"/>
<organism evidence="5 6">
    <name type="scientific">Antrihabitans cavernicola</name>
    <dbReference type="NCBI Taxonomy" id="2495913"/>
    <lineage>
        <taxon>Bacteria</taxon>
        <taxon>Bacillati</taxon>
        <taxon>Actinomycetota</taxon>
        <taxon>Actinomycetes</taxon>
        <taxon>Mycobacteriales</taxon>
        <taxon>Nocardiaceae</taxon>
        <taxon>Antrihabitans</taxon>
    </lineage>
</organism>
<evidence type="ECO:0000313" key="6">
    <source>
        <dbReference type="Proteomes" id="UP000322244"/>
    </source>
</evidence>
<dbReference type="InterPro" id="IPR029787">
    <property type="entry name" value="Nucleotide_cyclase"/>
</dbReference>
<dbReference type="SMART" id="SM00052">
    <property type="entry name" value="EAL"/>
    <property type="match status" value="1"/>
</dbReference>
<dbReference type="Proteomes" id="UP000322244">
    <property type="component" value="Unassembled WGS sequence"/>
</dbReference>